<keyword evidence="2" id="KW-0229">DNA integration</keyword>
<evidence type="ECO:0000313" key="7">
    <source>
        <dbReference type="Proteomes" id="UP001466933"/>
    </source>
</evidence>
<organism evidence="6 7">
    <name type="scientific">Burkholderia theae</name>
    <dbReference type="NCBI Taxonomy" id="3143496"/>
    <lineage>
        <taxon>Bacteria</taxon>
        <taxon>Pseudomonadati</taxon>
        <taxon>Pseudomonadota</taxon>
        <taxon>Betaproteobacteria</taxon>
        <taxon>Burkholderiales</taxon>
        <taxon>Burkholderiaceae</taxon>
        <taxon>Burkholderia</taxon>
    </lineage>
</organism>
<comment type="similarity">
    <text evidence="1">Belongs to the 'phage' integrase family.</text>
</comment>
<dbReference type="InterPro" id="IPR010998">
    <property type="entry name" value="Integrase_recombinase_N"/>
</dbReference>
<protein>
    <submittedName>
        <fullName evidence="6">Tyrosine-type recombinase/integrase</fullName>
    </submittedName>
</protein>
<sequence length="406" mass="46088">MKRTKNILRDGLLPRMEAIQRKKGISYRYHMPGGKPISLGMDKVAAIRKVLDIIGAAGDTGTIGKLWEEFKETDRWKRYAPDTRKDYEQCSGPLLLRFKDARASDIEAPDVARYLRKERKDAPVRANREVALLSNLIGLAIEFGQAKTNPCREVRRNEEQPRTETADPADFKAFTDWLAAQGGQRAMVGMAAEYAALAGNRKIEFLDLSWPQVDRNAGHIRVKRAKQRGKKRGEVIEQIEITPPLAALLDRLEAIRGDQECLYVFTTKFGTHYTRDGFKGFWGKLLNAAMEAIRGDKECLYVFTTKFGTHYTRDGFKGFWGKLLNVAIEAKVVERRFTFHDLRAYYATQFKQERGTLPDLHANPATTARSLRSKQNRKAEGAVNSILWNSKTKTALDKISVPFLTT</sequence>
<dbReference type="InterPro" id="IPR013762">
    <property type="entry name" value="Integrase-like_cat_sf"/>
</dbReference>
<evidence type="ECO:0000256" key="2">
    <source>
        <dbReference type="ARBA" id="ARBA00022908"/>
    </source>
</evidence>
<dbReference type="PANTHER" id="PTHR30629:SF2">
    <property type="entry name" value="PROPHAGE INTEGRASE INTS-RELATED"/>
    <property type="match status" value="1"/>
</dbReference>
<keyword evidence="4" id="KW-0233">DNA recombination</keyword>
<dbReference type="InterPro" id="IPR011010">
    <property type="entry name" value="DNA_brk_join_enz"/>
</dbReference>
<dbReference type="EMBL" id="JBCPYA010000002">
    <property type="protein sequence ID" value="MEN2469788.1"/>
    <property type="molecule type" value="Genomic_DNA"/>
</dbReference>
<keyword evidence="7" id="KW-1185">Reference proteome</keyword>
<dbReference type="SUPFAM" id="SSF56349">
    <property type="entry name" value="DNA breaking-rejoining enzymes"/>
    <property type="match status" value="2"/>
</dbReference>
<accession>A0ABU9WCL9</accession>
<name>A0ABU9WCL9_9BURK</name>
<dbReference type="InterPro" id="IPR050808">
    <property type="entry name" value="Phage_Integrase"/>
</dbReference>
<reference evidence="6 7" key="1">
    <citation type="submission" date="2024-05" db="EMBL/GenBank/DDBJ databases">
        <title>Burkholderia sp. Nov. a novel bacteria isolated from rhizosphere soil of Camellia sinensis.</title>
        <authorList>
            <person name="Dong Y."/>
        </authorList>
    </citation>
    <scope>NUCLEOTIDE SEQUENCE [LARGE SCALE GENOMIC DNA]</scope>
    <source>
        <strain evidence="6 7">GS2Y</strain>
    </source>
</reference>
<dbReference type="Gene3D" id="1.10.150.130">
    <property type="match status" value="1"/>
</dbReference>
<gene>
    <name evidence="6" type="ORF">VOI36_07750</name>
</gene>
<dbReference type="Proteomes" id="UP001466933">
    <property type="component" value="Unassembled WGS sequence"/>
</dbReference>
<comment type="caution">
    <text evidence="6">The sequence shown here is derived from an EMBL/GenBank/DDBJ whole genome shotgun (WGS) entry which is preliminary data.</text>
</comment>
<evidence type="ECO:0000256" key="1">
    <source>
        <dbReference type="ARBA" id="ARBA00008857"/>
    </source>
</evidence>
<dbReference type="PROSITE" id="PS51898">
    <property type="entry name" value="TYR_RECOMBINASE"/>
    <property type="match status" value="1"/>
</dbReference>
<dbReference type="InterPro" id="IPR002104">
    <property type="entry name" value="Integrase_catalytic"/>
</dbReference>
<dbReference type="Gene3D" id="1.10.443.10">
    <property type="entry name" value="Intergrase catalytic core"/>
    <property type="match status" value="2"/>
</dbReference>
<evidence type="ECO:0000256" key="3">
    <source>
        <dbReference type="ARBA" id="ARBA00023125"/>
    </source>
</evidence>
<keyword evidence="3" id="KW-0238">DNA-binding</keyword>
<dbReference type="PANTHER" id="PTHR30629">
    <property type="entry name" value="PROPHAGE INTEGRASE"/>
    <property type="match status" value="1"/>
</dbReference>
<feature type="domain" description="Tyr recombinase" evidence="5">
    <location>
        <begin position="159"/>
        <end position="406"/>
    </location>
</feature>
<evidence type="ECO:0000259" key="5">
    <source>
        <dbReference type="PROSITE" id="PS51898"/>
    </source>
</evidence>
<proteinExistence type="inferred from homology"/>
<dbReference type="RefSeq" id="WP_343491439.1">
    <property type="nucleotide sequence ID" value="NZ_JBCPYA010000002.1"/>
</dbReference>
<evidence type="ECO:0000313" key="6">
    <source>
        <dbReference type="EMBL" id="MEN2469788.1"/>
    </source>
</evidence>
<evidence type="ECO:0000256" key="4">
    <source>
        <dbReference type="ARBA" id="ARBA00023172"/>
    </source>
</evidence>